<reference evidence="2" key="1">
    <citation type="submission" date="2016-01" db="EMBL/GenBank/DDBJ databases">
        <authorList>
            <person name="Peeters C."/>
        </authorList>
    </citation>
    <scope>NUCLEOTIDE SEQUENCE [LARGE SCALE GENOMIC DNA]</scope>
    <source>
        <strain evidence="2">LMG 29317</strain>
    </source>
</reference>
<dbReference type="AlphaFoldDB" id="A0A158K3V8"/>
<accession>A0A158K3V8</accession>
<sequence>MRKLSAHGLTRVPNGPTLASMVRALREDRFPERMLSMKTSLRACLLALKKNDPLHPALSRGYGAAQTRARQEQYRYGQFVRRVERSTVAQVHGCGCQQPQGHGYAHAVLRDGPDGAGLRDDGAHSEPDARSGRYDRVGQGVTPRLPQNPSAFVNQTLREIALASSSNAAADVVADALLALALLAHSVEVHHG</sequence>
<evidence type="ECO:0000313" key="2">
    <source>
        <dbReference type="EMBL" id="SAL75798.1"/>
    </source>
</evidence>
<organism evidence="2 3">
    <name type="scientific">Caballeronia arvi</name>
    <dbReference type="NCBI Taxonomy" id="1777135"/>
    <lineage>
        <taxon>Bacteria</taxon>
        <taxon>Pseudomonadati</taxon>
        <taxon>Pseudomonadota</taxon>
        <taxon>Betaproteobacteria</taxon>
        <taxon>Burkholderiales</taxon>
        <taxon>Burkholderiaceae</taxon>
        <taxon>Caballeronia</taxon>
    </lineage>
</organism>
<dbReference type="Proteomes" id="UP000055019">
    <property type="component" value="Unassembled WGS sequence"/>
</dbReference>
<evidence type="ECO:0000256" key="1">
    <source>
        <dbReference type="SAM" id="MobiDB-lite"/>
    </source>
</evidence>
<comment type="caution">
    <text evidence="2">The sequence shown here is derived from an EMBL/GenBank/DDBJ whole genome shotgun (WGS) entry which is preliminary data.</text>
</comment>
<proteinExistence type="predicted"/>
<keyword evidence="3" id="KW-1185">Reference proteome</keyword>
<protein>
    <submittedName>
        <fullName evidence="2">Uncharacterized protein</fullName>
    </submittedName>
</protein>
<dbReference type="EMBL" id="FCOM02000025">
    <property type="protein sequence ID" value="SAL75798.1"/>
    <property type="molecule type" value="Genomic_DNA"/>
</dbReference>
<name>A0A158K3V8_9BURK</name>
<feature type="region of interest" description="Disordered" evidence="1">
    <location>
        <begin position="108"/>
        <end position="149"/>
    </location>
</feature>
<feature type="compositionally biased region" description="Basic and acidic residues" evidence="1">
    <location>
        <begin position="108"/>
        <end position="136"/>
    </location>
</feature>
<gene>
    <name evidence="2" type="ORF">AWB74_04877</name>
</gene>
<evidence type="ECO:0000313" key="3">
    <source>
        <dbReference type="Proteomes" id="UP000055019"/>
    </source>
</evidence>